<evidence type="ECO:0000256" key="1">
    <source>
        <dbReference type="SAM" id="MobiDB-lite"/>
    </source>
</evidence>
<keyword evidence="3" id="KW-1185">Reference proteome</keyword>
<feature type="region of interest" description="Disordered" evidence="1">
    <location>
        <begin position="106"/>
        <end position="133"/>
    </location>
</feature>
<reference evidence="2" key="1">
    <citation type="submission" date="2020-03" db="EMBL/GenBank/DDBJ databases">
        <authorList>
            <person name="Weist P."/>
        </authorList>
    </citation>
    <scope>NUCLEOTIDE SEQUENCE</scope>
</reference>
<dbReference type="AlphaFoldDB" id="A0A9N7YP88"/>
<organism evidence="2 3">
    <name type="scientific">Pleuronectes platessa</name>
    <name type="common">European plaice</name>
    <dbReference type="NCBI Taxonomy" id="8262"/>
    <lineage>
        <taxon>Eukaryota</taxon>
        <taxon>Metazoa</taxon>
        <taxon>Chordata</taxon>
        <taxon>Craniata</taxon>
        <taxon>Vertebrata</taxon>
        <taxon>Euteleostomi</taxon>
        <taxon>Actinopterygii</taxon>
        <taxon>Neopterygii</taxon>
        <taxon>Teleostei</taxon>
        <taxon>Neoteleostei</taxon>
        <taxon>Acanthomorphata</taxon>
        <taxon>Carangaria</taxon>
        <taxon>Pleuronectiformes</taxon>
        <taxon>Pleuronectoidei</taxon>
        <taxon>Pleuronectidae</taxon>
        <taxon>Pleuronectes</taxon>
    </lineage>
</organism>
<dbReference type="Proteomes" id="UP001153269">
    <property type="component" value="Unassembled WGS sequence"/>
</dbReference>
<dbReference type="EMBL" id="CADEAL010001446">
    <property type="protein sequence ID" value="CAB1432481.1"/>
    <property type="molecule type" value="Genomic_DNA"/>
</dbReference>
<feature type="compositionally biased region" description="Pro residues" evidence="1">
    <location>
        <begin position="32"/>
        <end position="53"/>
    </location>
</feature>
<gene>
    <name evidence="2" type="ORF">PLEPLA_LOCUS20563</name>
</gene>
<sequence>MSYRSNGQLHQALTEWMTKVFGNTSVASAPDTHPPIHPPIDPPTLPPVLPTRPPTSSRHKANTYESQQEPFLTSGCVAIEVPLPSRTNDQLETSYVVTGGQSCVTGSNAVMKDGSSSRNGSSDTSHHRCPFSETESVQHLNQFDTFRHRFKDITSQGGLDGHSVMHRYSGHHTYPI</sequence>
<evidence type="ECO:0000313" key="3">
    <source>
        <dbReference type="Proteomes" id="UP001153269"/>
    </source>
</evidence>
<name>A0A9N7YP88_PLEPL</name>
<evidence type="ECO:0000313" key="2">
    <source>
        <dbReference type="EMBL" id="CAB1432481.1"/>
    </source>
</evidence>
<comment type="caution">
    <text evidence="2">The sequence shown here is derived from an EMBL/GenBank/DDBJ whole genome shotgun (WGS) entry which is preliminary data.</text>
</comment>
<proteinExistence type="predicted"/>
<feature type="region of interest" description="Disordered" evidence="1">
    <location>
        <begin position="27"/>
        <end position="69"/>
    </location>
</feature>
<feature type="compositionally biased region" description="Low complexity" evidence="1">
    <location>
        <begin position="113"/>
        <end position="123"/>
    </location>
</feature>
<protein>
    <submittedName>
        <fullName evidence="2">Uncharacterized protein</fullName>
    </submittedName>
</protein>
<accession>A0A9N7YP88</accession>